<gene>
    <name evidence="1" type="ORF">SNEC2469_LOCUS35515</name>
</gene>
<protein>
    <submittedName>
        <fullName evidence="1">Uncharacterized protein</fullName>
    </submittedName>
</protein>
<organism evidence="1 2">
    <name type="scientific">Symbiodinium necroappetens</name>
    <dbReference type="NCBI Taxonomy" id="1628268"/>
    <lineage>
        <taxon>Eukaryota</taxon>
        <taxon>Sar</taxon>
        <taxon>Alveolata</taxon>
        <taxon>Dinophyceae</taxon>
        <taxon>Suessiales</taxon>
        <taxon>Symbiodiniaceae</taxon>
        <taxon>Symbiodinium</taxon>
    </lineage>
</organism>
<proteinExistence type="predicted"/>
<sequence length="199" mass="20992">APPGRIQRNLLADSLSHEEAAFVFRVPASSFKAGPARVHDAFSSLAMGDCAACEVAQCAHLGVCLRGGAVHPGELLVHAAAPPRGLLSIGLVIDDLIFLEKALASRVGEGLGKGGPSLGRRRLDAALEAYRRALTTAQLLESLVGSWLSVFLLRRRLLASMVHVFSAVRGLGPNDIIRLSPELAAELSSFMLLGSPEKV</sequence>
<dbReference type="Proteomes" id="UP000601435">
    <property type="component" value="Unassembled WGS sequence"/>
</dbReference>
<dbReference type="EMBL" id="CAJNJA010103194">
    <property type="protein sequence ID" value="CAE7945157.1"/>
    <property type="molecule type" value="Genomic_DNA"/>
</dbReference>
<feature type="non-terminal residue" evidence="1">
    <location>
        <position position="1"/>
    </location>
</feature>
<evidence type="ECO:0000313" key="1">
    <source>
        <dbReference type="EMBL" id="CAE7945157.1"/>
    </source>
</evidence>
<accession>A0A813CRZ6</accession>
<evidence type="ECO:0000313" key="2">
    <source>
        <dbReference type="Proteomes" id="UP000601435"/>
    </source>
</evidence>
<keyword evidence="2" id="KW-1185">Reference proteome</keyword>
<name>A0A813CRZ6_9DINO</name>
<comment type="caution">
    <text evidence="1">The sequence shown here is derived from an EMBL/GenBank/DDBJ whole genome shotgun (WGS) entry which is preliminary data.</text>
</comment>
<reference evidence="1" key="1">
    <citation type="submission" date="2021-02" db="EMBL/GenBank/DDBJ databases">
        <authorList>
            <person name="Dougan E. K."/>
            <person name="Rhodes N."/>
            <person name="Thang M."/>
            <person name="Chan C."/>
        </authorList>
    </citation>
    <scope>NUCLEOTIDE SEQUENCE</scope>
</reference>
<dbReference type="AlphaFoldDB" id="A0A813CRZ6"/>